<dbReference type="AlphaFoldDB" id="A0AAV7JKG6"/>
<comment type="caution">
    <text evidence="1">The sequence shown here is derived from an EMBL/GenBank/DDBJ whole genome shotgun (WGS) entry which is preliminary data.</text>
</comment>
<evidence type="ECO:0000313" key="2">
    <source>
        <dbReference type="Proteomes" id="UP001165289"/>
    </source>
</evidence>
<name>A0AAV7JKG6_9METZ</name>
<sequence>MACYAQFKTDQGSNDLEQKIIQDATTLQSLNGDSRFPASMTYTDKYSETEDYKRSLDIEPLKCSSLGSEVNILQEQLDKLGLLQEHIEYIIENGEKLMNKPLILSKKLKITIKIAEKALGILKMYKQTSTSKVSPEIISKIQDCLKENPEIENHEDISILCDIEEALISEYFRTQPLTEKQKFSIKEKYNAGYPISDIANILKISEEKVKKYVEESFLTFSDEEGKIVLEIIQNIIGEITPSNVRKKIIDRDLKLQDQLCCILPDRNDVQYNELKKYFKKFEESKYFFELDTKLTTEDISYINQYGAKDIEELSIKLQKVESVIRKYLEQYHPDQKLIQQCQIEQNKQIQTYWNISEMKN</sequence>
<protein>
    <submittedName>
        <fullName evidence="1">Uncharacterized protein</fullName>
    </submittedName>
</protein>
<dbReference type="Gene3D" id="1.10.10.60">
    <property type="entry name" value="Homeodomain-like"/>
    <property type="match status" value="1"/>
</dbReference>
<accession>A0AAV7JKG6</accession>
<proteinExistence type="predicted"/>
<reference evidence="1 2" key="1">
    <citation type="journal article" date="2023" name="BMC Biol.">
        <title>The compact genome of the sponge Oopsacas minuta (Hexactinellida) is lacking key metazoan core genes.</title>
        <authorList>
            <person name="Santini S."/>
            <person name="Schenkelaars Q."/>
            <person name="Jourda C."/>
            <person name="Duchesne M."/>
            <person name="Belahbib H."/>
            <person name="Rocher C."/>
            <person name="Selva M."/>
            <person name="Riesgo A."/>
            <person name="Vervoort M."/>
            <person name="Leys S.P."/>
            <person name="Kodjabachian L."/>
            <person name="Le Bivic A."/>
            <person name="Borchiellini C."/>
            <person name="Claverie J.M."/>
            <person name="Renard E."/>
        </authorList>
    </citation>
    <scope>NUCLEOTIDE SEQUENCE [LARGE SCALE GENOMIC DNA]</scope>
    <source>
        <strain evidence="1">SPO-2</strain>
    </source>
</reference>
<dbReference type="Proteomes" id="UP001165289">
    <property type="component" value="Unassembled WGS sequence"/>
</dbReference>
<organism evidence="1 2">
    <name type="scientific">Oopsacas minuta</name>
    <dbReference type="NCBI Taxonomy" id="111878"/>
    <lineage>
        <taxon>Eukaryota</taxon>
        <taxon>Metazoa</taxon>
        <taxon>Porifera</taxon>
        <taxon>Hexactinellida</taxon>
        <taxon>Hexasterophora</taxon>
        <taxon>Lyssacinosida</taxon>
        <taxon>Leucopsacidae</taxon>
        <taxon>Oopsacas</taxon>
    </lineage>
</organism>
<keyword evidence="2" id="KW-1185">Reference proteome</keyword>
<dbReference type="InterPro" id="IPR013324">
    <property type="entry name" value="RNA_pol_sigma_r3/r4-like"/>
</dbReference>
<evidence type="ECO:0000313" key="1">
    <source>
        <dbReference type="EMBL" id="KAI6649411.1"/>
    </source>
</evidence>
<dbReference type="SUPFAM" id="SSF88659">
    <property type="entry name" value="Sigma3 and sigma4 domains of RNA polymerase sigma factors"/>
    <property type="match status" value="1"/>
</dbReference>
<gene>
    <name evidence="1" type="ORF">LOD99_11776</name>
</gene>
<dbReference type="EMBL" id="JAKMXF010000321">
    <property type="protein sequence ID" value="KAI6649411.1"/>
    <property type="molecule type" value="Genomic_DNA"/>
</dbReference>